<comment type="caution">
    <text evidence="3">The sequence shown here is derived from an EMBL/GenBank/DDBJ whole genome shotgun (WGS) entry which is preliminary data.</text>
</comment>
<dbReference type="Pfam" id="PF11740">
    <property type="entry name" value="KfrA_N"/>
    <property type="match status" value="1"/>
</dbReference>
<dbReference type="Proteomes" id="UP000810171">
    <property type="component" value="Unassembled WGS sequence"/>
</dbReference>
<dbReference type="InterPro" id="IPR021104">
    <property type="entry name" value="KfrA_DNA-bd_N"/>
</dbReference>
<proteinExistence type="predicted"/>
<evidence type="ECO:0000256" key="1">
    <source>
        <dbReference type="SAM" id="Coils"/>
    </source>
</evidence>
<evidence type="ECO:0000313" key="3">
    <source>
        <dbReference type="EMBL" id="MBP0049189.1"/>
    </source>
</evidence>
<dbReference type="EMBL" id="JACVEW010000015">
    <property type="protein sequence ID" value="MBP0049189.1"/>
    <property type="molecule type" value="Genomic_DNA"/>
</dbReference>
<feature type="domain" description="KfrA N-terminal DNA-binding" evidence="2">
    <location>
        <begin position="11"/>
        <end position="113"/>
    </location>
</feature>
<sequence length="220" mass="25608">MAKKQDTHSRAMAIADELLEEGIRPTQQNVRERLGSGSLTTINRALNDWWHTLSERVQRRNQHPELPEPVAKLASQTWDRALAYAENRFEAQRQAIEQEHKRLIEQAESSRSGGEQALFESHQQNARLLERCEQLADEKRALERQVLELEETNMRLSSERDNLKREVKQLQHIGQEGNAHSEAMIELRVRSRVQEEELKRLREQNHSLAGEVARLRADKS</sequence>
<accession>A0ABS3ZBV7</accession>
<evidence type="ECO:0000313" key="4">
    <source>
        <dbReference type="Proteomes" id="UP000810171"/>
    </source>
</evidence>
<organism evidence="3 4">
    <name type="scientific">Marinobacterium alkalitolerans</name>
    <dbReference type="NCBI Taxonomy" id="1542925"/>
    <lineage>
        <taxon>Bacteria</taxon>
        <taxon>Pseudomonadati</taxon>
        <taxon>Pseudomonadota</taxon>
        <taxon>Gammaproteobacteria</taxon>
        <taxon>Oceanospirillales</taxon>
        <taxon>Oceanospirillaceae</taxon>
        <taxon>Marinobacterium</taxon>
    </lineage>
</organism>
<reference evidence="3 4" key="1">
    <citation type="submission" date="2020-09" db="EMBL/GenBank/DDBJ databases">
        <authorList>
            <person name="Tanuku N.R.S."/>
        </authorList>
    </citation>
    <scope>NUCLEOTIDE SEQUENCE [LARGE SCALE GENOMIC DNA]</scope>
    <source>
        <strain evidence="3 4">AK62</strain>
    </source>
</reference>
<keyword evidence="3" id="KW-0238">DNA-binding</keyword>
<keyword evidence="1" id="KW-0175">Coiled coil</keyword>
<keyword evidence="4" id="KW-1185">Reference proteome</keyword>
<name>A0ABS3ZBV7_9GAMM</name>
<protein>
    <submittedName>
        <fullName evidence="3">DNA-binding protein</fullName>
    </submittedName>
</protein>
<evidence type="ECO:0000259" key="2">
    <source>
        <dbReference type="Pfam" id="PF11740"/>
    </source>
</evidence>
<gene>
    <name evidence="3" type="ORF">H9C73_10605</name>
</gene>
<feature type="coiled-coil region" evidence="1">
    <location>
        <begin position="86"/>
        <end position="218"/>
    </location>
</feature>
<dbReference type="RefSeq" id="WP_209287808.1">
    <property type="nucleotide sequence ID" value="NZ_JACVEW010000015.1"/>
</dbReference>
<dbReference type="GO" id="GO:0003677">
    <property type="term" value="F:DNA binding"/>
    <property type="evidence" value="ECO:0007669"/>
    <property type="project" value="UniProtKB-KW"/>
</dbReference>